<accession>A0ACB0LC75</accession>
<proteinExistence type="predicted"/>
<name>A0ACB0LC75_TRIPR</name>
<keyword evidence="2" id="KW-1185">Reference proteome</keyword>
<organism evidence="1 2">
    <name type="scientific">Trifolium pratense</name>
    <name type="common">Red clover</name>
    <dbReference type="NCBI Taxonomy" id="57577"/>
    <lineage>
        <taxon>Eukaryota</taxon>
        <taxon>Viridiplantae</taxon>
        <taxon>Streptophyta</taxon>
        <taxon>Embryophyta</taxon>
        <taxon>Tracheophyta</taxon>
        <taxon>Spermatophyta</taxon>
        <taxon>Magnoliopsida</taxon>
        <taxon>eudicotyledons</taxon>
        <taxon>Gunneridae</taxon>
        <taxon>Pentapetalae</taxon>
        <taxon>rosids</taxon>
        <taxon>fabids</taxon>
        <taxon>Fabales</taxon>
        <taxon>Fabaceae</taxon>
        <taxon>Papilionoideae</taxon>
        <taxon>50 kb inversion clade</taxon>
        <taxon>NPAAA clade</taxon>
        <taxon>Hologalegina</taxon>
        <taxon>IRL clade</taxon>
        <taxon>Trifolieae</taxon>
        <taxon>Trifolium</taxon>
    </lineage>
</organism>
<dbReference type="Proteomes" id="UP001177021">
    <property type="component" value="Unassembled WGS sequence"/>
</dbReference>
<evidence type="ECO:0000313" key="1">
    <source>
        <dbReference type="EMBL" id="CAJ2665986.1"/>
    </source>
</evidence>
<comment type="caution">
    <text evidence="1">The sequence shown here is derived from an EMBL/GenBank/DDBJ whole genome shotgun (WGS) entry which is preliminary data.</text>
</comment>
<gene>
    <name evidence="1" type="ORF">MILVUS5_LOCUS30861</name>
</gene>
<reference evidence="1" key="1">
    <citation type="submission" date="2023-10" db="EMBL/GenBank/DDBJ databases">
        <authorList>
            <person name="Rodriguez Cubillos JULIANA M."/>
            <person name="De Vega J."/>
        </authorList>
    </citation>
    <scope>NUCLEOTIDE SEQUENCE</scope>
</reference>
<dbReference type="EMBL" id="CASHSV030000513">
    <property type="protein sequence ID" value="CAJ2665986.1"/>
    <property type="molecule type" value="Genomic_DNA"/>
</dbReference>
<protein>
    <submittedName>
        <fullName evidence="1">Uncharacterized protein</fullName>
    </submittedName>
</protein>
<evidence type="ECO:0000313" key="2">
    <source>
        <dbReference type="Proteomes" id="UP001177021"/>
    </source>
</evidence>
<sequence length="111" mass="12488">MSYVQQARENHVKKKVEEALRSKMKVKALKECDEYTKKYAECALGRTLSVVWKCRGQAKVLNNCLHQFILAGLAISLSLCSVTCVALLICFLANFNDTNINAEKVITYILS</sequence>